<proteinExistence type="predicted"/>
<evidence type="ECO:0000313" key="1">
    <source>
        <dbReference type="EMBL" id="CAH1961716.1"/>
    </source>
</evidence>
<comment type="caution">
    <text evidence="1">The sequence shown here is derived from an EMBL/GenBank/DDBJ whole genome shotgun (WGS) entry which is preliminary data.</text>
</comment>
<dbReference type="EMBL" id="CAKOFQ010006697">
    <property type="protein sequence ID" value="CAH1961716.1"/>
    <property type="molecule type" value="Genomic_DNA"/>
</dbReference>
<name>A0A9P0JUT8_ACAOB</name>
<keyword evidence="2" id="KW-1185">Reference proteome</keyword>
<gene>
    <name evidence="1" type="ORF">ACAOBT_LOCUS4309</name>
</gene>
<dbReference type="AlphaFoldDB" id="A0A9P0JUT8"/>
<accession>A0A9P0JUT8</accession>
<dbReference type="OrthoDB" id="9900844at2759"/>
<evidence type="ECO:0000313" key="2">
    <source>
        <dbReference type="Proteomes" id="UP001152888"/>
    </source>
</evidence>
<sequence length="41" mass="4918">METKPKDRRILTRLLTRRLGTRIRARKLHNPLAMFIGRLFA</sequence>
<protein>
    <submittedName>
        <fullName evidence="1">Uncharacterized protein</fullName>
    </submittedName>
</protein>
<organism evidence="1 2">
    <name type="scientific">Acanthoscelides obtectus</name>
    <name type="common">Bean weevil</name>
    <name type="synonym">Bruchus obtectus</name>
    <dbReference type="NCBI Taxonomy" id="200917"/>
    <lineage>
        <taxon>Eukaryota</taxon>
        <taxon>Metazoa</taxon>
        <taxon>Ecdysozoa</taxon>
        <taxon>Arthropoda</taxon>
        <taxon>Hexapoda</taxon>
        <taxon>Insecta</taxon>
        <taxon>Pterygota</taxon>
        <taxon>Neoptera</taxon>
        <taxon>Endopterygota</taxon>
        <taxon>Coleoptera</taxon>
        <taxon>Polyphaga</taxon>
        <taxon>Cucujiformia</taxon>
        <taxon>Chrysomeloidea</taxon>
        <taxon>Chrysomelidae</taxon>
        <taxon>Bruchinae</taxon>
        <taxon>Bruchini</taxon>
        <taxon>Acanthoscelides</taxon>
    </lineage>
</organism>
<dbReference type="Proteomes" id="UP001152888">
    <property type="component" value="Unassembled WGS sequence"/>
</dbReference>
<reference evidence="1" key="1">
    <citation type="submission" date="2022-03" db="EMBL/GenBank/DDBJ databases">
        <authorList>
            <person name="Sayadi A."/>
        </authorList>
    </citation>
    <scope>NUCLEOTIDE SEQUENCE</scope>
</reference>